<name>A0A5M6CTU0_9BACT</name>
<accession>A0A5M6CTU0</accession>
<dbReference type="AlphaFoldDB" id="A0A5M6CTU0"/>
<proteinExistence type="predicted"/>
<protein>
    <submittedName>
        <fullName evidence="1">Uncharacterized protein</fullName>
    </submittedName>
</protein>
<organism evidence="1 2">
    <name type="scientific">Roseiconus nitratireducens</name>
    <dbReference type="NCBI Taxonomy" id="2605748"/>
    <lineage>
        <taxon>Bacteria</taxon>
        <taxon>Pseudomonadati</taxon>
        <taxon>Planctomycetota</taxon>
        <taxon>Planctomycetia</taxon>
        <taxon>Pirellulales</taxon>
        <taxon>Pirellulaceae</taxon>
        <taxon>Roseiconus</taxon>
    </lineage>
</organism>
<evidence type="ECO:0000313" key="1">
    <source>
        <dbReference type="EMBL" id="KAA5538634.1"/>
    </source>
</evidence>
<comment type="caution">
    <text evidence="1">The sequence shown here is derived from an EMBL/GenBank/DDBJ whole genome shotgun (WGS) entry which is preliminary data.</text>
</comment>
<sequence length="158" mass="17378">MNFVRTLVIFCIAVAYRGGDCTADDGPCNCNHRFFGSPKVSDDPPQDWKMPPQALAVLKKAVHSDLLTDKQYLWCPNTQSALTYAVGTGYRFVVCPFTWKRFAPQRVSHGDIKKRIATFDLMERVLDSTDVLMGGVVIRITAADPATMMGGSGASNVE</sequence>
<evidence type="ECO:0000313" key="2">
    <source>
        <dbReference type="Proteomes" id="UP000324479"/>
    </source>
</evidence>
<keyword evidence="2" id="KW-1185">Reference proteome</keyword>
<dbReference type="Proteomes" id="UP000324479">
    <property type="component" value="Unassembled WGS sequence"/>
</dbReference>
<dbReference type="EMBL" id="VWOX01000028">
    <property type="protein sequence ID" value="KAA5538634.1"/>
    <property type="molecule type" value="Genomic_DNA"/>
</dbReference>
<dbReference type="RefSeq" id="WP_150079734.1">
    <property type="nucleotide sequence ID" value="NZ_VWOX01000028.1"/>
</dbReference>
<reference evidence="1 2" key="1">
    <citation type="submission" date="2019-08" db="EMBL/GenBank/DDBJ databases">
        <authorList>
            <person name="Dhanesh K."/>
            <person name="Kumar G."/>
            <person name="Sasikala C."/>
            <person name="Venkata Ramana C."/>
        </authorList>
    </citation>
    <scope>NUCLEOTIDE SEQUENCE [LARGE SCALE GENOMIC DNA]</scope>
    <source>
        <strain evidence="1 2">JC645</strain>
    </source>
</reference>
<gene>
    <name evidence="1" type="ORF">FYK55_26850</name>
</gene>